<evidence type="ECO:0000256" key="1">
    <source>
        <dbReference type="ARBA" id="ARBA00022741"/>
    </source>
</evidence>
<dbReference type="PROSITE" id="PS00676">
    <property type="entry name" value="SIGMA54_INTERACT_2"/>
    <property type="match status" value="1"/>
</dbReference>
<comment type="caution">
    <text evidence="8">The sequence shown here is derived from an EMBL/GenBank/DDBJ whole genome shotgun (WGS) entry which is preliminary data.</text>
</comment>
<dbReference type="SMART" id="SM00091">
    <property type="entry name" value="PAS"/>
    <property type="match status" value="1"/>
</dbReference>
<dbReference type="Gene3D" id="1.10.8.60">
    <property type="match status" value="1"/>
</dbReference>
<evidence type="ECO:0000256" key="2">
    <source>
        <dbReference type="ARBA" id="ARBA00022840"/>
    </source>
</evidence>
<dbReference type="InterPro" id="IPR009057">
    <property type="entry name" value="Homeodomain-like_sf"/>
</dbReference>
<dbReference type="PROSITE" id="PS00688">
    <property type="entry name" value="SIGMA54_INTERACT_3"/>
    <property type="match status" value="1"/>
</dbReference>
<dbReference type="Pfam" id="PF13426">
    <property type="entry name" value="PAS_9"/>
    <property type="match status" value="1"/>
</dbReference>
<dbReference type="Pfam" id="PF25601">
    <property type="entry name" value="AAA_lid_14"/>
    <property type="match status" value="1"/>
</dbReference>
<accession>A0A8J6NF01</accession>
<dbReference type="EMBL" id="JACNJZ010000166">
    <property type="protein sequence ID" value="MBC8318492.1"/>
    <property type="molecule type" value="Genomic_DNA"/>
</dbReference>
<feature type="domain" description="PAS" evidence="7">
    <location>
        <begin position="29"/>
        <end position="74"/>
    </location>
</feature>
<keyword evidence="3" id="KW-0805">Transcription regulation</keyword>
<dbReference type="Gene3D" id="3.30.450.20">
    <property type="entry name" value="PAS domain"/>
    <property type="match status" value="1"/>
</dbReference>
<dbReference type="InterPro" id="IPR025943">
    <property type="entry name" value="Sigma_54_int_dom_ATP-bd_2"/>
</dbReference>
<dbReference type="InterPro" id="IPR025662">
    <property type="entry name" value="Sigma_54_int_dom_ATP-bd_1"/>
</dbReference>
<evidence type="ECO:0000259" key="6">
    <source>
        <dbReference type="PROSITE" id="PS50045"/>
    </source>
</evidence>
<dbReference type="NCBIfam" id="TIGR00229">
    <property type="entry name" value="sensory_box"/>
    <property type="match status" value="1"/>
</dbReference>
<dbReference type="InterPro" id="IPR058031">
    <property type="entry name" value="AAA_lid_NorR"/>
</dbReference>
<dbReference type="InterPro" id="IPR002197">
    <property type="entry name" value="HTH_Fis"/>
</dbReference>
<dbReference type="PANTHER" id="PTHR32071">
    <property type="entry name" value="TRANSCRIPTIONAL REGULATORY PROTEIN"/>
    <property type="match status" value="1"/>
</dbReference>
<evidence type="ECO:0000313" key="9">
    <source>
        <dbReference type="Proteomes" id="UP000614424"/>
    </source>
</evidence>
<sequence length="488" mass="54772">MDYSGKGSVVTYEKNDYTPGYLDPIHQFNQTFTESILESISDGVFTVDSSWRITSFNKAAEKITGIPRMKAIGRRCFEIFRSNMCGKDCALQKTMETHNPVINRSASIINSQGEKIPISVSTALLRNRDNEVIGGAETFRDLSIVEKLRNTVAGRLKVGEMVTRSYSMIKILDVLPQIASSDSTVLIQGETGTGKELIARAIHNYSDRNEKPFIAINCGALPDSLLESELFGYKAGAFTGANKDKIGRFAMAEGGTLFLDEIAEISPALQVKLLRVLQERSYEPLGATKTVHSDVRVISACNGNLPDLIKEGQFRQDLFYRINVIKIQLPPLRQRKEDIPLLIEHFVNRFNDTQEKSIKGVNQETMALLMNHDFPGNIRELENIIEHAFVLCNGGYITTKCIPEDTRKQKYVEMKSQGMEKAVNAVESQAIMEALKRNNFNRTAAARELGIHKSTFFRKIKNLGISLPHVDGRFNHTTQERIKEAPLY</sequence>
<dbReference type="PROSITE" id="PS00675">
    <property type="entry name" value="SIGMA54_INTERACT_1"/>
    <property type="match status" value="1"/>
</dbReference>
<dbReference type="InterPro" id="IPR035965">
    <property type="entry name" value="PAS-like_dom_sf"/>
</dbReference>
<reference evidence="8 9" key="1">
    <citation type="submission" date="2020-08" db="EMBL/GenBank/DDBJ databases">
        <title>Bridging the membrane lipid divide: bacteria of the FCB group superphylum have the potential to synthesize archaeal ether lipids.</title>
        <authorList>
            <person name="Villanueva L."/>
            <person name="Von Meijenfeldt F.A.B."/>
            <person name="Westbye A.B."/>
            <person name="Yadav S."/>
            <person name="Hopmans E.C."/>
            <person name="Dutilh B.E."/>
            <person name="Sinninghe Damste J.S."/>
        </authorList>
    </citation>
    <scope>NUCLEOTIDE SEQUENCE [LARGE SCALE GENOMIC DNA]</scope>
    <source>
        <strain evidence="8">NIOZ-UU47</strain>
    </source>
</reference>
<dbReference type="SUPFAM" id="SSF55785">
    <property type="entry name" value="PYP-like sensor domain (PAS domain)"/>
    <property type="match status" value="1"/>
</dbReference>
<name>A0A8J6NF01_9BACT</name>
<dbReference type="InterPro" id="IPR003593">
    <property type="entry name" value="AAA+_ATPase"/>
</dbReference>
<dbReference type="InterPro" id="IPR025944">
    <property type="entry name" value="Sigma_54_int_dom_CS"/>
</dbReference>
<keyword evidence="2" id="KW-0067">ATP-binding</keyword>
<gene>
    <name evidence="8" type="ORF">H8E41_11345</name>
</gene>
<proteinExistence type="predicted"/>
<dbReference type="InterPro" id="IPR002078">
    <property type="entry name" value="Sigma_54_int"/>
</dbReference>
<protein>
    <submittedName>
        <fullName evidence="8">Sigma 54-interacting transcriptional regulator</fullName>
    </submittedName>
</protein>
<dbReference type="Gene3D" id="1.10.10.60">
    <property type="entry name" value="Homeodomain-like"/>
    <property type="match status" value="1"/>
</dbReference>
<dbReference type="PROSITE" id="PS50045">
    <property type="entry name" value="SIGMA54_INTERACT_4"/>
    <property type="match status" value="1"/>
</dbReference>
<organism evidence="8 9">
    <name type="scientific">Candidatus Desulfobia pelagia</name>
    <dbReference type="NCBI Taxonomy" id="2841692"/>
    <lineage>
        <taxon>Bacteria</taxon>
        <taxon>Pseudomonadati</taxon>
        <taxon>Thermodesulfobacteriota</taxon>
        <taxon>Desulfobulbia</taxon>
        <taxon>Desulfobulbales</taxon>
        <taxon>Desulfobulbaceae</taxon>
        <taxon>Candidatus Desulfobia</taxon>
    </lineage>
</organism>
<keyword evidence="4" id="KW-0238">DNA-binding</keyword>
<dbReference type="InterPro" id="IPR000014">
    <property type="entry name" value="PAS"/>
</dbReference>
<dbReference type="CDD" id="cd00009">
    <property type="entry name" value="AAA"/>
    <property type="match status" value="1"/>
</dbReference>
<dbReference type="SUPFAM" id="SSF52540">
    <property type="entry name" value="P-loop containing nucleoside triphosphate hydrolases"/>
    <property type="match status" value="1"/>
</dbReference>
<dbReference type="Proteomes" id="UP000614424">
    <property type="component" value="Unassembled WGS sequence"/>
</dbReference>
<dbReference type="Pfam" id="PF00158">
    <property type="entry name" value="Sigma54_activat"/>
    <property type="match status" value="1"/>
</dbReference>
<dbReference type="Gene3D" id="3.40.50.300">
    <property type="entry name" value="P-loop containing nucleotide triphosphate hydrolases"/>
    <property type="match status" value="1"/>
</dbReference>
<dbReference type="GO" id="GO:0005524">
    <property type="term" value="F:ATP binding"/>
    <property type="evidence" value="ECO:0007669"/>
    <property type="project" value="UniProtKB-KW"/>
</dbReference>
<keyword evidence="5" id="KW-0804">Transcription</keyword>
<dbReference type="PANTHER" id="PTHR32071:SF113">
    <property type="entry name" value="ALGINATE BIOSYNTHESIS TRANSCRIPTIONAL REGULATORY PROTEIN ALGB"/>
    <property type="match status" value="1"/>
</dbReference>
<evidence type="ECO:0000256" key="5">
    <source>
        <dbReference type="ARBA" id="ARBA00023163"/>
    </source>
</evidence>
<evidence type="ECO:0000256" key="3">
    <source>
        <dbReference type="ARBA" id="ARBA00023015"/>
    </source>
</evidence>
<evidence type="ECO:0000313" key="8">
    <source>
        <dbReference type="EMBL" id="MBC8318492.1"/>
    </source>
</evidence>
<dbReference type="GO" id="GO:0006355">
    <property type="term" value="P:regulation of DNA-templated transcription"/>
    <property type="evidence" value="ECO:0007669"/>
    <property type="project" value="InterPro"/>
</dbReference>
<dbReference type="Pfam" id="PF02954">
    <property type="entry name" value="HTH_8"/>
    <property type="match status" value="1"/>
</dbReference>
<evidence type="ECO:0000259" key="7">
    <source>
        <dbReference type="PROSITE" id="PS50112"/>
    </source>
</evidence>
<dbReference type="SUPFAM" id="SSF46689">
    <property type="entry name" value="Homeodomain-like"/>
    <property type="match status" value="1"/>
</dbReference>
<dbReference type="CDD" id="cd00130">
    <property type="entry name" value="PAS"/>
    <property type="match status" value="1"/>
</dbReference>
<keyword evidence="1" id="KW-0547">Nucleotide-binding</keyword>
<dbReference type="PROSITE" id="PS50112">
    <property type="entry name" value="PAS"/>
    <property type="match status" value="1"/>
</dbReference>
<dbReference type="PRINTS" id="PR01590">
    <property type="entry name" value="HTHFIS"/>
</dbReference>
<dbReference type="GO" id="GO:0043565">
    <property type="term" value="F:sequence-specific DNA binding"/>
    <property type="evidence" value="ECO:0007669"/>
    <property type="project" value="InterPro"/>
</dbReference>
<dbReference type="AlphaFoldDB" id="A0A8J6NF01"/>
<dbReference type="InterPro" id="IPR027417">
    <property type="entry name" value="P-loop_NTPase"/>
</dbReference>
<feature type="domain" description="Sigma-54 factor interaction" evidence="6">
    <location>
        <begin position="161"/>
        <end position="390"/>
    </location>
</feature>
<evidence type="ECO:0000256" key="4">
    <source>
        <dbReference type="ARBA" id="ARBA00023125"/>
    </source>
</evidence>
<dbReference type="FunFam" id="3.40.50.300:FF:000006">
    <property type="entry name" value="DNA-binding transcriptional regulator NtrC"/>
    <property type="match status" value="1"/>
</dbReference>
<dbReference type="SMART" id="SM00382">
    <property type="entry name" value="AAA"/>
    <property type="match status" value="1"/>
</dbReference>